<sequence length="175" mass="19972">MRKVYICSPYRAKDGAELDRNIDYAQQLTRQALEAGLAPITPHLYMTQCMDDKKPEERARGMAAGLALLKGCDFVIAGVKYGITEGMDREIHTANMLGIAVIDANQIKRHLEYEEKRQERVASDYAKLHKCKHCYECRLCSLMGYKNCCTASACTAAYKRAYEYALSRIREWQKT</sequence>
<dbReference type="Proteomes" id="UP000095597">
    <property type="component" value="Unassembled WGS sequence"/>
</dbReference>
<dbReference type="RefSeq" id="WP_055214527.1">
    <property type="nucleotide sequence ID" value="NZ_CYXO01000011.1"/>
</dbReference>
<dbReference type="AlphaFoldDB" id="A0A173U5N3"/>
<dbReference type="OrthoDB" id="9807423at2"/>
<dbReference type="SUPFAM" id="SSF52309">
    <property type="entry name" value="N-(deoxy)ribosyltransferase-like"/>
    <property type="match status" value="1"/>
</dbReference>
<name>A0A173U5N3_9FIRM</name>
<proteinExistence type="predicted"/>
<dbReference type="Gene3D" id="3.40.50.10400">
    <property type="entry name" value="Hypothetical protein PA1492"/>
    <property type="match status" value="1"/>
</dbReference>
<reference evidence="2 3" key="1">
    <citation type="submission" date="2015-09" db="EMBL/GenBank/DDBJ databases">
        <authorList>
            <consortium name="Pathogen Informatics"/>
        </authorList>
    </citation>
    <scope>NUCLEOTIDE SEQUENCE [LARGE SCALE GENOMIC DNA]</scope>
    <source>
        <strain evidence="2 3">2789STDY5834961</strain>
    </source>
</reference>
<dbReference type="Pfam" id="PF24963">
    <property type="entry name" value="DUF7768"/>
    <property type="match status" value="1"/>
</dbReference>
<gene>
    <name evidence="2" type="ORF">ERS852573_01892</name>
</gene>
<accession>A0A173U5N3</accession>
<organism evidence="2 3">
    <name type="scientific">Dorea longicatena</name>
    <dbReference type="NCBI Taxonomy" id="88431"/>
    <lineage>
        <taxon>Bacteria</taxon>
        <taxon>Bacillati</taxon>
        <taxon>Bacillota</taxon>
        <taxon>Clostridia</taxon>
        <taxon>Lachnospirales</taxon>
        <taxon>Lachnospiraceae</taxon>
        <taxon>Dorea</taxon>
    </lineage>
</organism>
<evidence type="ECO:0000313" key="2">
    <source>
        <dbReference type="EMBL" id="CUN09445.1"/>
    </source>
</evidence>
<feature type="domain" description="DUF7768" evidence="1">
    <location>
        <begin position="3"/>
        <end position="101"/>
    </location>
</feature>
<dbReference type="EMBL" id="CYXO01000011">
    <property type="protein sequence ID" value="CUN09445.1"/>
    <property type="molecule type" value="Genomic_DNA"/>
</dbReference>
<evidence type="ECO:0000313" key="3">
    <source>
        <dbReference type="Proteomes" id="UP000095597"/>
    </source>
</evidence>
<protein>
    <recommendedName>
        <fullName evidence="1">DUF7768 domain-containing protein</fullName>
    </recommendedName>
</protein>
<dbReference type="InterPro" id="IPR056670">
    <property type="entry name" value="DUF7768"/>
</dbReference>
<evidence type="ECO:0000259" key="1">
    <source>
        <dbReference type="Pfam" id="PF24963"/>
    </source>
</evidence>